<dbReference type="Gene3D" id="3.30.565.10">
    <property type="entry name" value="Histidine kinase-like ATPase, C-terminal domain"/>
    <property type="match status" value="1"/>
</dbReference>
<name>A0A4Y7R5V8_9FIRM</name>
<dbReference type="Proteomes" id="UP000298324">
    <property type="component" value="Unassembled WGS sequence"/>
</dbReference>
<dbReference type="AlphaFoldDB" id="A0A4Y7R5V8"/>
<dbReference type="SUPFAM" id="SSF55874">
    <property type="entry name" value="ATPase domain of HSP90 chaperone/DNA topoisomerase II/histidine kinase"/>
    <property type="match status" value="1"/>
</dbReference>
<dbReference type="RefSeq" id="WP_243124262.1">
    <property type="nucleotide sequence ID" value="NZ_QFGA01000004.1"/>
</dbReference>
<keyword evidence="2" id="KW-1185">Reference proteome</keyword>
<gene>
    <name evidence="1" type="primary">htpG_1</name>
    <name evidence="1" type="ORF">Psch_04081</name>
</gene>
<organism evidence="1 2">
    <name type="scientific">Pelotomaculum schinkii</name>
    <dbReference type="NCBI Taxonomy" id="78350"/>
    <lineage>
        <taxon>Bacteria</taxon>
        <taxon>Bacillati</taxon>
        <taxon>Bacillota</taxon>
        <taxon>Clostridia</taxon>
        <taxon>Eubacteriales</taxon>
        <taxon>Desulfotomaculaceae</taxon>
        <taxon>Pelotomaculum</taxon>
    </lineage>
</organism>
<comment type="caution">
    <text evidence="1">The sequence shown here is derived from an EMBL/GenBank/DDBJ whole genome shotgun (WGS) entry which is preliminary data.</text>
</comment>
<sequence length="139" mass="15646">MQEYVFGANIIENLTTGMYQDSKVIYREYIQNSCDQIDKAVAEGLLREGEGKIEIWLDFSQRTISIEDNATGIPASEFERTLGNIADSDKQIGKDKGFRGIGRLCGLAPLQGACVYILGKGRRHYFDYALRRRDDAPTD</sequence>
<protein>
    <submittedName>
        <fullName evidence="1">Chaperone protein HtpG</fullName>
    </submittedName>
</protein>
<dbReference type="InterPro" id="IPR036890">
    <property type="entry name" value="HATPase_C_sf"/>
</dbReference>
<evidence type="ECO:0000313" key="2">
    <source>
        <dbReference type="Proteomes" id="UP000298324"/>
    </source>
</evidence>
<accession>A0A4Y7R5V8</accession>
<evidence type="ECO:0000313" key="1">
    <source>
        <dbReference type="EMBL" id="TEB04354.1"/>
    </source>
</evidence>
<dbReference type="Pfam" id="PF13589">
    <property type="entry name" value="HATPase_c_3"/>
    <property type="match status" value="1"/>
</dbReference>
<reference evidence="1 2" key="1">
    <citation type="journal article" date="2018" name="Environ. Microbiol.">
        <title>Novel energy conservation strategies and behaviour of Pelotomaculum schinkii driving syntrophic propionate catabolism.</title>
        <authorList>
            <person name="Hidalgo-Ahumada C.A.P."/>
            <person name="Nobu M.K."/>
            <person name="Narihiro T."/>
            <person name="Tamaki H."/>
            <person name="Liu W.T."/>
            <person name="Kamagata Y."/>
            <person name="Stams A.J.M."/>
            <person name="Imachi H."/>
            <person name="Sousa D.Z."/>
        </authorList>
    </citation>
    <scope>NUCLEOTIDE SEQUENCE [LARGE SCALE GENOMIC DNA]</scope>
    <source>
        <strain evidence="1 2">HH</strain>
    </source>
</reference>
<proteinExistence type="predicted"/>
<dbReference type="EMBL" id="QFGA01000004">
    <property type="protein sequence ID" value="TEB04354.1"/>
    <property type="molecule type" value="Genomic_DNA"/>
</dbReference>